<proteinExistence type="predicted"/>
<sequence length="370" mass="42147">MPTDATPRRWESLHLHSYGDLSDLMLRTRPALNLLARLGRPAYVTRHWACGPHVLLHLQVLDGEAAFPQPLLDDITRTLRDLPDAALTPFDWEWAARVYPQLAHHEQFPGRYWPPLPHGHLYTWTRQRAVGVRGSQLTENLIDDACVALNGVILSGLRQVASGLPLTDLCFDLMIATADRTAPDTELSNGFLSYRSHAEIFLINVPDTVRARFDDLYTRQREQLARRLDRALQRSEGNDLITAWRRHLGEAHALAWEGLTSGEIDLSWEAQDFSLHREDMAPALERSRRSAFHRTELANFENLRRRSQDVSFNAYRVLLNVQYLQFSRLGLSPVQRALLCHLVSNAVEERYGINAVELASGYTYLTGTPT</sequence>
<evidence type="ECO:0000313" key="2">
    <source>
        <dbReference type="Proteomes" id="UP000635726"/>
    </source>
</evidence>
<dbReference type="AlphaFoldDB" id="A0A917P937"/>
<protein>
    <recommendedName>
        <fullName evidence="3">Thiopeptide-type bacteriocin biosynthesis domain-containing protein</fullName>
    </recommendedName>
</protein>
<evidence type="ECO:0008006" key="3">
    <source>
        <dbReference type="Google" id="ProtNLM"/>
    </source>
</evidence>
<comment type="caution">
    <text evidence="1">The sequence shown here is derived from an EMBL/GenBank/DDBJ whole genome shotgun (WGS) entry which is preliminary data.</text>
</comment>
<organism evidence="1 2">
    <name type="scientific">Deinococcus aquiradiocola</name>
    <dbReference type="NCBI Taxonomy" id="393059"/>
    <lineage>
        <taxon>Bacteria</taxon>
        <taxon>Thermotogati</taxon>
        <taxon>Deinococcota</taxon>
        <taxon>Deinococci</taxon>
        <taxon>Deinococcales</taxon>
        <taxon>Deinococcaceae</taxon>
        <taxon>Deinococcus</taxon>
    </lineage>
</organism>
<dbReference type="RefSeq" id="WP_188961105.1">
    <property type="nucleotide sequence ID" value="NZ_BMOE01000002.1"/>
</dbReference>
<reference evidence="1" key="1">
    <citation type="journal article" date="2014" name="Int. J. Syst. Evol. Microbiol.">
        <title>Complete genome sequence of Corynebacterium casei LMG S-19264T (=DSM 44701T), isolated from a smear-ripened cheese.</title>
        <authorList>
            <consortium name="US DOE Joint Genome Institute (JGI-PGF)"/>
            <person name="Walter F."/>
            <person name="Albersmeier A."/>
            <person name="Kalinowski J."/>
            <person name="Ruckert C."/>
        </authorList>
    </citation>
    <scope>NUCLEOTIDE SEQUENCE</scope>
    <source>
        <strain evidence="1">JCM 14371</strain>
    </source>
</reference>
<dbReference type="Proteomes" id="UP000635726">
    <property type="component" value="Unassembled WGS sequence"/>
</dbReference>
<dbReference type="EMBL" id="BMOE01000002">
    <property type="protein sequence ID" value="GGJ67202.1"/>
    <property type="molecule type" value="Genomic_DNA"/>
</dbReference>
<evidence type="ECO:0000313" key="1">
    <source>
        <dbReference type="EMBL" id="GGJ67202.1"/>
    </source>
</evidence>
<accession>A0A917P937</accession>
<reference evidence="1" key="2">
    <citation type="submission" date="2020-09" db="EMBL/GenBank/DDBJ databases">
        <authorList>
            <person name="Sun Q."/>
            <person name="Ohkuma M."/>
        </authorList>
    </citation>
    <scope>NUCLEOTIDE SEQUENCE</scope>
    <source>
        <strain evidence="1">JCM 14371</strain>
    </source>
</reference>
<gene>
    <name evidence="1" type="ORF">GCM10008939_09330</name>
</gene>
<keyword evidence="2" id="KW-1185">Reference proteome</keyword>
<name>A0A917P937_9DEIO</name>